<dbReference type="RefSeq" id="WP_090597935.1">
    <property type="nucleotide sequence ID" value="NZ_CTEE01000001.1"/>
</dbReference>
<proteinExistence type="predicted"/>
<sequence length="261" mass="29441">MQLFVVGPPRSGLTIVTQFLNDHEDIKIFDEIDLIEVDRSAGPIVGTLAAFLLERDRYQAYRRRLQETADPAQALRAIMSEIAQPCTIWGEKNPRYAMRLAGLRRCFPEAVVLFVLRDPREVVNSYLLHRDSDQRTDLDFWIKDTVAEALALVEGSLDPLAADDAELVTLRYEDFAAQPRETLDTALQRWGLSFSDNPVALTHHAPETVGDNQFYRSGVPLPWKAGNLAALHQAPRARARIDADDPAWSRVDALAQRFGYN</sequence>
<gene>
    <name evidence="2" type="ORF">BN1232_00145</name>
</gene>
<evidence type="ECO:0000313" key="3">
    <source>
        <dbReference type="Proteomes" id="UP000199251"/>
    </source>
</evidence>
<dbReference type="PANTHER" id="PTHR12788">
    <property type="entry name" value="PROTEIN-TYROSINE SULFOTRANSFERASE 2"/>
    <property type="match status" value="1"/>
</dbReference>
<name>A0A0E4GUK3_MYCLN</name>
<dbReference type="EMBL" id="CTEE01000001">
    <property type="protein sequence ID" value="CQD02521.1"/>
    <property type="molecule type" value="Genomic_DNA"/>
</dbReference>
<dbReference type="AlphaFoldDB" id="A0A0E4GUK3"/>
<dbReference type="Proteomes" id="UP000199251">
    <property type="component" value="Unassembled WGS sequence"/>
</dbReference>
<dbReference type="GO" id="GO:0008476">
    <property type="term" value="F:protein-tyrosine sulfotransferase activity"/>
    <property type="evidence" value="ECO:0007669"/>
    <property type="project" value="InterPro"/>
</dbReference>
<dbReference type="InterPro" id="IPR027417">
    <property type="entry name" value="P-loop_NTPase"/>
</dbReference>
<dbReference type="PANTHER" id="PTHR12788:SF10">
    <property type="entry name" value="PROTEIN-TYROSINE SULFOTRANSFERASE"/>
    <property type="match status" value="1"/>
</dbReference>
<dbReference type="InterPro" id="IPR026634">
    <property type="entry name" value="TPST-like"/>
</dbReference>
<accession>A0A0E4GUK3</accession>
<dbReference type="Pfam" id="PF13469">
    <property type="entry name" value="Sulfotransfer_3"/>
    <property type="match status" value="1"/>
</dbReference>
<evidence type="ECO:0000313" key="2">
    <source>
        <dbReference type="EMBL" id="CQD02521.1"/>
    </source>
</evidence>
<organism evidence="2 3">
    <name type="scientific">Mycobacterium lentiflavum</name>
    <dbReference type="NCBI Taxonomy" id="141349"/>
    <lineage>
        <taxon>Bacteria</taxon>
        <taxon>Bacillati</taxon>
        <taxon>Actinomycetota</taxon>
        <taxon>Actinomycetes</taxon>
        <taxon>Mycobacteriales</taxon>
        <taxon>Mycobacteriaceae</taxon>
        <taxon>Mycobacterium</taxon>
        <taxon>Mycobacterium simiae complex</taxon>
    </lineage>
</organism>
<dbReference type="OrthoDB" id="4523062at2"/>
<keyword evidence="1 2" id="KW-0808">Transferase</keyword>
<dbReference type="STRING" id="141349.BN1232_00145"/>
<protein>
    <submittedName>
        <fullName evidence="2">Sulfotransferase domain protein</fullName>
    </submittedName>
</protein>
<dbReference type="SUPFAM" id="SSF52540">
    <property type="entry name" value="P-loop containing nucleoside triphosphate hydrolases"/>
    <property type="match status" value="1"/>
</dbReference>
<evidence type="ECO:0000256" key="1">
    <source>
        <dbReference type="ARBA" id="ARBA00022679"/>
    </source>
</evidence>
<reference evidence="2 3" key="1">
    <citation type="submission" date="2015-03" db="EMBL/GenBank/DDBJ databases">
        <authorList>
            <person name="Urmite Genomes"/>
        </authorList>
    </citation>
    <scope>NUCLEOTIDE SEQUENCE [LARGE SCALE GENOMIC DNA]</scope>
    <source>
        <strain evidence="2 3">CSUR P1491</strain>
    </source>
</reference>
<dbReference type="Gene3D" id="3.40.50.300">
    <property type="entry name" value="P-loop containing nucleotide triphosphate hydrolases"/>
    <property type="match status" value="1"/>
</dbReference>